<sequence>MGKGALLWRLSSVITCVILFLPYRECDARKQEFEARLASQQHAANTLDYEENGYDPGLRLSHNEYESYEQVDETVDDYDWYEDYYKKYESFARHTMMSEVYQPEFIIENAGLCKSNTTILILVNSRIRNRFVRDKIREIYKQTFEELGIAYGFFLSKPGDVEMRQVLKESNVWGDVIMADSEEAYTLLTIKTAYLLHWVSSYCPNSTYVAKIDDDVYVNVARLLSVLDVSRNYTVLGKVSSSR</sequence>
<evidence type="ECO:0000256" key="11">
    <source>
        <dbReference type="SAM" id="SignalP"/>
    </source>
</evidence>
<keyword evidence="5" id="KW-0812">Transmembrane</keyword>
<keyword evidence="8 10" id="KW-0333">Golgi apparatus</keyword>
<gene>
    <name evidence="12" type="primary">B3galt4</name>
    <name evidence="12" type="ORF">E2C01_070937</name>
</gene>
<keyword evidence="7" id="KW-1133">Transmembrane helix</keyword>
<name>A0A5B7HU18_PORTR</name>
<protein>
    <recommendedName>
        <fullName evidence="10">Hexosyltransferase</fullName>
        <ecNumber evidence="10">2.4.1.-</ecNumber>
    </recommendedName>
</protein>
<evidence type="ECO:0000256" key="10">
    <source>
        <dbReference type="RuleBase" id="RU363063"/>
    </source>
</evidence>
<comment type="caution">
    <text evidence="12">The sequence shown here is derived from an EMBL/GenBank/DDBJ whole genome shotgun (WGS) entry which is preliminary data.</text>
</comment>
<keyword evidence="3 10" id="KW-0328">Glycosyltransferase</keyword>
<evidence type="ECO:0000256" key="6">
    <source>
        <dbReference type="ARBA" id="ARBA00022968"/>
    </source>
</evidence>
<dbReference type="GO" id="GO:0016758">
    <property type="term" value="F:hexosyltransferase activity"/>
    <property type="evidence" value="ECO:0007669"/>
    <property type="project" value="InterPro"/>
</dbReference>
<keyword evidence="4 12" id="KW-0808">Transferase</keyword>
<dbReference type="PANTHER" id="PTHR11214">
    <property type="entry name" value="BETA-1,3-N-ACETYLGLUCOSAMINYLTRANSFERASE"/>
    <property type="match status" value="1"/>
</dbReference>
<reference evidence="12 13" key="1">
    <citation type="submission" date="2019-05" db="EMBL/GenBank/DDBJ databases">
        <title>Another draft genome of Portunus trituberculatus and its Hox gene families provides insights of decapod evolution.</title>
        <authorList>
            <person name="Jeong J.-H."/>
            <person name="Song I."/>
            <person name="Kim S."/>
            <person name="Choi T."/>
            <person name="Kim D."/>
            <person name="Ryu S."/>
            <person name="Kim W."/>
        </authorList>
    </citation>
    <scope>NUCLEOTIDE SEQUENCE [LARGE SCALE GENOMIC DNA]</scope>
    <source>
        <tissue evidence="12">Muscle</tissue>
    </source>
</reference>
<dbReference type="PANTHER" id="PTHR11214:SF314">
    <property type="entry name" value="HEXOSYLTRANSFERASE"/>
    <property type="match status" value="1"/>
</dbReference>
<proteinExistence type="inferred from homology"/>
<evidence type="ECO:0000256" key="7">
    <source>
        <dbReference type="ARBA" id="ARBA00022989"/>
    </source>
</evidence>
<dbReference type="EMBL" id="VSRR010043563">
    <property type="protein sequence ID" value="MPC76521.1"/>
    <property type="molecule type" value="Genomic_DNA"/>
</dbReference>
<dbReference type="Gene3D" id="3.90.550.50">
    <property type="match status" value="1"/>
</dbReference>
<comment type="subcellular location">
    <subcellularLocation>
        <location evidence="1 10">Golgi apparatus membrane</location>
        <topology evidence="1 10">Single-pass type II membrane protein</topology>
    </subcellularLocation>
</comment>
<evidence type="ECO:0000256" key="4">
    <source>
        <dbReference type="ARBA" id="ARBA00022679"/>
    </source>
</evidence>
<dbReference type="GO" id="GO:0000139">
    <property type="term" value="C:Golgi membrane"/>
    <property type="evidence" value="ECO:0007669"/>
    <property type="project" value="UniProtKB-SubCell"/>
</dbReference>
<keyword evidence="13" id="KW-1185">Reference proteome</keyword>
<evidence type="ECO:0000256" key="1">
    <source>
        <dbReference type="ARBA" id="ARBA00004323"/>
    </source>
</evidence>
<keyword evidence="11" id="KW-0732">Signal</keyword>
<keyword evidence="9" id="KW-0472">Membrane</keyword>
<feature type="signal peptide" evidence="11">
    <location>
        <begin position="1"/>
        <end position="28"/>
    </location>
</feature>
<dbReference type="Proteomes" id="UP000324222">
    <property type="component" value="Unassembled WGS sequence"/>
</dbReference>
<evidence type="ECO:0000313" key="13">
    <source>
        <dbReference type="Proteomes" id="UP000324222"/>
    </source>
</evidence>
<evidence type="ECO:0000256" key="3">
    <source>
        <dbReference type="ARBA" id="ARBA00022676"/>
    </source>
</evidence>
<feature type="chain" id="PRO_5023082262" description="Hexosyltransferase" evidence="11">
    <location>
        <begin position="29"/>
        <end position="243"/>
    </location>
</feature>
<evidence type="ECO:0000256" key="8">
    <source>
        <dbReference type="ARBA" id="ARBA00023034"/>
    </source>
</evidence>
<dbReference type="InterPro" id="IPR002659">
    <property type="entry name" value="Glyco_trans_31"/>
</dbReference>
<comment type="similarity">
    <text evidence="2 10">Belongs to the glycosyltransferase 31 family.</text>
</comment>
<evidence type="ECO:0000256" key="9">
    <source>
        <dbReference type="ARBA" id="ARBA00023136"/>
    </source>
</evidence>
<dbReference type="Pfam" id="PF01762">
    <property type="entry name" value="Galactosyl_T"/>
    <property type="match status" value="1"/>
</dbReference>
<evidence type="ECO:0000256" key="5">
    <source>
        <dbReference type="ARBA" id="ARBA00022692"/>
    </source>
</evidence>
<organism evidence="12 13">
    <name type="scientific">Portunus trituberculatus</name>
    <name type="common">Swimming crab</name>
    <name type="synonym">Neptunus trituberculatus</name>
    <dbReference type="NCBI Taxonomy" id="210409"/>
    <lineage>
        <taxon>Eukaryota</taxon>
        <taxon>Metazoa</taxon>
        <taxon>Ecdysozoa</taxon>
        <taxon>Arthropoda</taxon>
        <taxon>Crustacea</taxon>
        <taxon>Multicrustacea</taxon>
        <taxon>Malacostraca</taxon>
        <taxon>Eumalacostraca</taxon>
        <taxon>Eucarida</taxon>
        <taxon>Decapoda</taxon>
        <taxon>Pleocyemata</taxon>
        <taxon>Brachyura</taxon>
        <taxon>Eubrachyura</taxon>
        <taxon>Portunoidea</taxon>
        <taxon>Portunidae</taxon>
        <taxon>Portuninae</taxon>
        <taxon>Portunus</taxon>
    </lineage>
</organism>
<keyword evidence="6" id="KW-0735">Signal-anchor</keyword>
<evidence type="ECO:0000313" key="12">
    <source>
        <dbReference type="EMBL" id="MPC76521.1"/>
    </source>
</evidence>
<evidence type="ECO:0000256" key="2">
    <source>
        <dbReference type="ARBA" id="ARBA00008661"/>
    </source>
</evidence>
<dbReference type="AlphaFoldDB" id="A0A5B7HU18"/>
<dbReference type="GO" id="GO:0006493">
    <property type="term" value="P:protein O-linked glycosylation"/>
    <property type="evidence" value="ECO:0007669"/>
    <property type="project" value="TreeGrafter"/>
</dbReference>
<accession>A0A5B7HU18</accession>
<dbReference type="EC" id="2.4.1.-" evidence="10"/>